<gene>
    <name evidence="2" type="ORF">J2W43_003572</name>
</gene>
<dbReference type="EMBL" id="JAVDVC010000007">
    <property type="protein sequence ID" value="MDR6959572.1"/>
    <property type="molecule type" value="Genomic_DNA"/>
</dbReference>
<dbReference type="CDD" id="cd04301">
    <property type="entry name" value="NAT_SF"/>
    <property type="match status" value="1"/>
</dbReference>
<dbReference type="Gene3D" id="3.40.630.30">
    <property type="match status" value="1"/>
</dbReference>
<comment type="caution">
    <text evidence="2">The sequence shown here is derived from an EMBL/GenBank/DDBJ whole genome shotgun (WGS) entry which is preliminary data.</text>
</comment>
<proteinExistence type="predicted"/>
<accession>A0AAW8MBR3</accession>
<dbReference type="SUPFAM" id="SSF55729">
    <property type="entry name" value="Acyl-CoA N-acyltransferases (Nat)"/>
    <property type="match status" value="1"/>
</dbReference>
<evidence type="ECO:0000259" key="1">
    <source>
        <dbReference type="PROSITE" id="PS51186"/>
    </source>
</evidence>
<organism evidence="2 3">
    <name type="scientific">Pseudomonas brassicacearum</name>
    <dbReference type="NCBI Taxonomy" id="930166"/>
    <lineage>
        <taxon>Bacteria</taxon>
        <taxon>Pseudomonadati</taxon>
        <taxon>Pseudomonadota</taxon>
        <taxon>Gammaproteobacteria</taxon>
        <taxon>Pseudomonadales</taxon>
        <taxon>Pseudomonadaceae</taxon>
        <taxon>Pseudomonas</taxon>
    </lineage>
</organism>
<dbReference type="InterPro" id="IPR000182">
    <property type="entry name" value="GNAT_dom"/>
</dbReference>
<evidence type="ECO:0000313" key="3">
    <source>
        <dbReference type="Proteomes" id="UP001252613"/>
    </source>
</evidence>
<sequence length="268" mass="29250">MHMDVAKALEIEGAEREYLQARVENLARIAGNPYGARVFSNGVFACFQVQATPSPMLNRVYGDISVAPQAILDLLAQTTAYSTVTPIIGKISTFEPFVNVVDRQLERLKGWTHLQLACAIEHVVLTPHAFEIEEVTSQTLPAFADIHASGFRTKLAQRPINQASFAGLHSNESLTIFVIKEAGEVVAGASMYLASNGVAYLGTAVTRNNMRGRGYHRALITHRLNHARECGAEIVAATALPSSQSRRNLQRAGLKVSHAQSLYRLLKA</sequence>
<evidence type="ECO:0000313" key="2">
    <source>
        <dbReference type="EMBL" id="MDR6959572.1"/>
    </source>
</evidence>
<protein>
    <submittedName>
        <fullName evidence="2">GNAT family acetyltransferase</fullName>
    </submittedName>
</protein>
<reference evidence="2" key="1">
    <citation type="submission" date="2023-07" db="EMBL/GenBank/DDBJ databases">
        <title>Sorghum-associated microbial communities from plants grown in Nebraska, USA.</title>
        <authorList>
            <person name="Schachtman D."/>
        </authorList>
    </citation>
    <scope>NUCLEOTIDE SEQUENCE</scope>
    <source>
        <strain evidence="2">3432</strain>
    </source>
</reference>
<dbReference type="GO" id="GO:0016747">
    <property type="term" value="F:acyltransferase activity, transferring groups other than amino-acyl groups"/>
    <property type="evidence" value="ECO:0007669"/>
    <property type="project" value="InterPro"/>
</dbReference>
<name>A0AAW8MBR3_9PSED</name>
<dbReference type="PROSITE" id="PS51186">
    <property type="entry name" value="GNAT"/>
    <property type="match status" value="1"/>
</dbReference>
<dbReference type="AlphaFoldDB" id="A0AAW8MBR3"/>
<feature type="domain" description="N-acetyltransferase" evidence="1">
    <location>
        <begin position="130"/>
        <end position="268"/>
    </location>
</feature>
<dbReference type="Pfam" id="PF00583">
    <property type="entry name" value="Acetyltransf_1"/>
    <property type="match status" value="1"/>
</dbReference>
<dbReference type="InterPro" id="IPR016181">
    <property type="entry name" value="Acyl_CoA_acyltransferase"/>
</dbReference>
<dbReference type="Proteomes" id="UP001252613">
    <property type="component" value="Unassembled WGS sequence"/>
</dbReference>